<comment type="similarity">
    <text evidence="2 6">Belongs to the DNA polymerase alpha subunit B family.</text>
</comment>
<protein>
    <recommendedName>
        <fullName evidence="3 6">DNA polymerase alpha subunit B</fullName>
    </recommendedName>
</protein>
<organism evidence="10 11">
    <name type="scientific">Coccomyxa viridis</name>
    <dbReference type="NCBI Taxonomy" id="1274662"/>
    <lineage>
        <taxon>Eukaryota</taxon>
        <taxon>Viridiplantae</taxon>
        <taxon>Chlorophyta</taxon>
        <taxon>core chlorophytes</taxon>
        <taxon>Trebouxiophyceae</taxon>
        <taxon>Trebouxiophyceae incertae sedis</taxon>
        <taxon>Coccomyxaceae</taxon>
        <taxon>Coccomyxa</taxon>
    </lineage>
</organism>
<gene>
    <name evidence="10" type="ORF">CVIRNUC_011197</name>
</gene>
<feature type="region of interest" description="Disordered" evidence="7">
    <location>
        <begin position="75"/>
        <end position="127"/>
    </location>
</feature>
<dbReference type="Pfam" id="PF22062">
    <property type="entry name" value="OB_DPOA2"/>
    <property type="match status" value="1"/>
</dbReference>
<feature type="domain" description="DNA polymerase alpha/delta/epsilon subunit B" evidence="8">
    <location>
        <begin position="317"/>
        <end position="519"/>
    </location>
</feature>
<accession>A0AAV1INB6</accession>
<dbReference type="Gene3D" id="3.60.21.60">
    <property type="match status" value="1"/>
</dbReference>
<dbReference type="Pfam" id="PF04042">
    <property type="entry name" value="DNA_pol_E_B"/>
    <property type="match status" value="1"/>
</dbReference>
<keyword evidence="4 6" id="KW-0235">DNA replication</keyword>
<feature type="domain" description="DNA polymerase alpha subunit B OB" evidence="9">
    <location>
        <begin position="187"/>
        <end position="287"/>
    </location>
</feature>
<comment type="caution">
    <text evidence="10">The sequence shown here is derived from an EMBL/GenBank/DDBJ whole genome shotgun (WGS) entry which is preliminary data.</text>
</comment>
<dbReference type="GO" id="GO:0006270">
    <property type="term" value="P:DNA replication initiation"/>
    <property type="evidence" value="ECO:0007669"/>
    <property type="project" value="TreeGrafter"/>
</dbReference>
<reference evidence="10 11" key="1">
    <citation type="submission" date="2023-10" db="EMBL/GenBank/DDBJ databases">
        <authorList>
            <person name="Maclean D."/>
            <person name="Macfadyen A."/>
        </authorList>
    </citation>
    <scope>NUCLEOTIDE SEQUENCE [LARGE SCALE GENOMIC DNA]</scope>
</reference>
<dbReference type="GO" id="GO:0003677">
    <property type="term" value="F:DNA binding"/>
    <property type="evidence" value="ECO:0007669"/>
    <property type="project" value="InterPro"/>
</dbReference>
<evidence type="ECO:0000256" key="4">
    <source>
        <dbReference type="ARBA" id="ARBA00022705"/>
    </source>
</evidence>
<keyword evidence="5 6" id="KW-0539">Nucleus</keyword>
<dbReference type="PANTHER" id="PTHR23061">
    <property type="entry name" value="DNA POLYMERASE 2 ALPHA 70 KDA SUBUNIT"/>
    <property type="match status" value="1"/>
</dbReference>
<comment type="subcellular location">
    <subcellularLocation>
        <location evidence="1 6">Nucleus</location>
    </subcellularLocation>
</comment>
<dbReference type="PANTHER" id="PTHR23061:SF12">
    <property type="entry name" value="DNA POLYMERASE ALPHA SUBUNIT B"/>
    <property type="match status" value="1"/>
</dbReference>
<dbReference type="AlphaFoldDB" id="A0AAV1INB6"/>
<comment type="function">
    <text evidence="6">Accessory subunit of the DNA polymerase alpha complex (also known as the alpha DNA polymerase-primase complex) which plays an essential role in the initiation of DNA synthesis.</text>
</comment>
<evidence type="ECO:0000313" key="11">
    <source>
        <dbReference type="Proteomes" id="UP001314263"/>
    </source>
</evidence>
<evidence type="ECO:0000256" key="3">
    <source>
        <dbReference type="ARBA" id="ARBA00018596"/>
    </source>
</evidence>
<sequence>MAADIRTAFASKRYKFAEDELEDRCASLAIRHDVTPEEFAFEYERLMTIRAASGNLVTEDGLELLEHELDRTKAKRAAKRPAPSSVAILADSTNRNPTTPGRLPASASKTTPASMVPKTPSSAFHSRSQAGQVIKTLNEHLDMSSSSDAQPVEVEGRERCKVESLGSGPRRGQKYMANRIADRVMYLEQRMNGFAAALEQTQATSADKSLSNPGQEPEWVVGRIVCDSEGHLNASSVLLEGSLQRMQGCSVKLDLSQLPSYRLFPGQVVAVKGPHVAGDGLRAQQLVTRIPQPLPRSQPQALSRYASATGAAGMSMVVAAGPFTTSADIDYEPLAALLAVCRERQPDVLVLLGPFVDGEQPLLARGCVELTFEEIFESQVLAKLRDFVEEDSCRTSIVLLPSIRDVHHDPVFPQPPFQSALPGSIHTLTNPATFRVNDITIGGATHDVLKQVAAQEIAKGPTPDRMAAIASHIIGQRSYYPLYPPPLGACLDTSLGQALEMPCTPDIMLFPSDLAPFAKLVQCGASLDQAASSAGDPKTVCINPGRLVKDKSGATYAWLQVAPYTVAADAAQSAATQPDGTLPHRVDERCYVEIRRI</sequence>
<evidence type="ECO:0000313" key="10">
    <source>
        <dbReference type="EMBL" id="CAK0787975.1"/>
    </source>
</evidence>
<name>A0AAV1INB6_9CHLO</name>
<feature type="compositionally biased region" description="Polar residues" evidence="7">
    <location>
        <begin position="107"/>
        <end position="127"/>
    </location>
</feature>
<evidence type="ECO:0000256" key="2">
    <source>
        <dbReference type="ARBA" id="ARBA00007299"/>
    </source>
</evidence>
<evidence type="ECO:0000259" key="9">
    <source>
        <dbReference type="Pfam" id="PF22062"/>
    </source>
</evidence>
<evidence type="ECO:0000256" key="7">
    <source>
        <dbReference type="SAM" id="MobiDB-lite"/>
    </source>
</evidence>
<evidence type="ECO:0000256" key="5">
    <source>
        <dbReference type="ARBA" id="ARBA00023242"/>
    </source>
</evidence>
<evidence type="ECO:0000256" key="6">
    <source>
        <dbReference type="PIRNR" id="PIRNR018300"/>
    </source>
</evidence>
<dbReference type="InterPro" id="IPR007185">
    <property type="entry name" value="DNA_pol_a/d/e_bsu"/>
</dbReference>
<dbReference type="Proteomes" id="UP001314263">
    <property type="component" value="Unassembled WGS sequence"/>
</dbReference>
<dbReference type="PIRSF" id="PIRSF018300">
    <property type="entry name" value="DNA_pol_alph_2"/>
    <property type="match status" value="1"/>
</dbReference>
<keyword evidence="11" id="KW-1185">Reference proteome</keyword>
<proteinExistence type="inferred from homology"/>
<dbReference type="GO" id="GO:0005658">
    <property type="term" value="C:alpha DNA polymerase:primase complex"/>
    <property type="evidence" value="ECO:0007669"/>
    <property type="project" value="TreeGrafter"/>
</dbReference>
<dbReference type="InterPro" id="IPR016722">
    <property type="entry name" value="DNA_pol_alpha_bsu"/>
</dbReference>
<dbReference type="EMBL" id="CAUYUE010000018">
    <property type="protein sequence ID" value="CAK0787975.1"/>
    <property type="molecule type" value="Genomic_DNA"/>
</dbReference>
<evidence type="ECO:0000259" key="8">
    <source>
        <dbReference type="Pfam" id="PF04042"/>
    </source>
</evidence>
<evidence type="ECO:0000256" key="1">
    <source>
        <dbReference type="ARBA" id="ARBA00004123"/>
    </source>
</evidence>
<dbReference type="InterPro" id="IPR054300">
    <property type="entry name" value="OB_DPOA2"/>
</dbReference>